<accession>A0A558AI39</accession>
<evidence type="ECO:0000256" key="1">
    <source>
        <dbReference type="ARBA" id="ARBA00001927"/>
    </source>
</evidence>
<dbReference type="Gene3D" id="3.30.70.20">
    <property type="match status" value="1"/>
</dbReference>
<evidence type="ECO:0000256" key="6">
    <source>
        <dbReference type="ARBA" id="ARBA00023014"/>
    </source>
</evidence>
<keyword evidence="2 8" id="KW-0813">Transport</keyword>
<protein>
    <recommendedName>
        <fullName evidence="8">Ferredoxin</fullName>
    </recommendedName>
</protein>
<keyword evidence="3 8" id="KW-0479">Metal-binding</keyword>
<dbReference type="SUPFAM" id="SSF54862">
    <property type="entry name" value="4Fe-4S ferredoxins"/>
    <property type="match status" value="1"/>
</dbReference>
<proteinExistence type="predicted"/>
<keyword evidence="10" id="KW-1185">Reference proteome</keyword>
<evidence type="ECO:0000256" key="2">
    <source>
        <dbReference type="ARBA" id="ARBA00022448"/>
    </source>
</evidence>
<dbReference type="EMBL" id="VJZA01000009">
    <property type="protein sequence ID" value="TVT23899.1"/>
    <property type="molecule type" value="Genomic_DNA"/>
</dbReference>
<dbReference type="GO" id="GO:0051538">
    <property type="term" value="F:3 iron, 4 sulfur cluster binding"/>
    <property type="evidence" value="ECO:0007669"/>
    <property type="project" value="UniProtKB-KW"/>
</dbReference>
<evidence type="ECO:0000313" key="10">
    <source>
        <dbReference type="Proteomes" id="UP000318578"/>
    </source>
</evidence>
<dbReference type="PANTHER" id="PTHR36923:SF3">
    <property type="entry name" value="FERREDOXIN"/>
    <property type="match status" value="1"/>
</dbReference>
<comment type="function">
    <text evidence="8">Ferredoxins are iron-sulfur proteins that transfer electrons in a wide variety of metabolic reactions.</text>
</comment>
<keyword evidence="5 8" id="KW-0408">Iron</keyword>
<reference evidence="9 10" key="1">
    <citation type="submission" date="2019-07" db="EMBL/GenBank/DDBJ databases">
        <title>New species of Amycolatopsis and Streptomyces.</title>
        <authorList>
            <person name="Duangmal K."/>
            <person name="Teo W.F.A."/>
            <person name="Lipun K."/>
        </authorList>
    </citation>
    <scope>NUCLEOTIDE SEQUENCE [LARGE SCALE GENOMIC DNA]</scope>
    <source>
        <strain evidence="9 10">JCM 30562</strain>
    </source>
</reference>
<dbReference type="PANTHER" id="PTHR36923">
    <property type="entry name" value="FERREDOXIN"/>
    <property type="match status" value="1"/>
</dbReference>
<dbReference type="GO" id="GO:0009055">
    <property type="term" value="F:electron transfer activity"/>
    <property type="evidence" value="ECO:0007669"/>
    <property type="project" value="UniProtKB-UniRule"/>
</dbReference>
<dbReference type="GO" id="GO:0005506">
    <property type="term" value="F:iron ion binding"/>
    <property type="evidence" value="ECO:0007669"/>
    <property type="project" value="UniProtKB-UniRule"/>
</dbReference>
<dbReference type="PRINTS" id="PR00352">
    <property type="entry name" value="3FE4SFRDOXIN"/>
</dbReference>
<dbReference type="InterPro" id="IPR051269">
    <property type="entry name" value="Fe-S_cluster_ET"/>
</dbReference>
<evidence type="ECO:0000256" key="4">
    <source>
        <dbReference type="ARBA" id="ARBA00022982"/>
    </source>
</evidence>
<gene>
    <name evidence="9" type="ORF">FNH06_08540</name>
</gene>
<comment type="cofactor">
    <cofactor evidence="1">
        <name>[3Fe-4S] cluster</name>
        <dbReference type="ChEBI" id="CHEBI:21137"/>
    </cofactor>
</comment>
<dbReference type="InterPro" id="IPR001080">
    <property type="entry name" value="3Fe4S_ferredoxin"/>
</dbReference>
<name>A0A558AI39_9PSEU</name>
<organism evidence="9 10">
    <name type="scientific">Amycolatopsis acidiphila</name>
    <dbReference type="NCBI Taxonomy" id="715473"/>
    <lineage>
        <taxon>Bacteria</taxon>
        <taxon>Bacillati</taxon>
        <taxon>Actinomycetota</taxon>
        <taxon>Actinomycetes</taxon>
        <taxon>Pseudonocardiales</taxon>
        <taxon>Pseudonocardiaceae</taxon>
        <taxon>Amycolatopsis</taxon>
    </lineage>
</organism>
<comment type="caution">
    <text evidence="9">The sequence shown here is derived from an EMBL/GenBank/DDBJ whole genome shotgun (WGS) entry which is preliminary data.</text>
</comment>
<evidence type="ECO:0000313" key="9">
    <source>
        <dbReference type="EMBL" id="TVT23899.1"/>
    </source>
</evidence>
<keyword evidence="4 8" id="KW-0249">Electron transport</keyword>
<dbReference type="Proteomes" id="UP000318578">
    <property type="component" value="Unassembled WGS sequence"/>
</dbReference>
<evidence type="ECO:0000256" key="3">
    <source>
        <dbReference type="ARBA" id="ARBA00022723"/>
    </source>
</evidence>
<evidence type="ECO:0000256" key="7">
    <source>
        <dbReference type="ARBA" id="ARBA00023291"/>
    </source>
</evidence>
<sequence length="77" mass="7747">MTARVVRVDPSVCVGSATCSSTAPGVFALDQEAGVARVISQDGAPITDIEEAVSLCPVEAIAWETGDRDPSSGASPA</sequence>
<keyword evidence="7" id="KW-0003">3Fe-4S</keyword>
<evidence type="ECO:0000256" key="5">
    <source>
        <dbReference type="ARBA" id="ARBA00023004"/>
    </source>
</evidence>
<dbReference type="RefSeq" id="WP_144636305.1">
    <property type="nucleotide sequence ID" value="NZ_BNAX01000017.1"/>
</dbReference>
<dbReference type="AlphaFoldDB" id="A0A558AI39"/>
<evidence type="ECO:0000256" key="8">
    <source>
        <dbReference type="RuleBase" id="RU368020"/>
    </source>
</evidence>
<dbReference type="Pfam" id="PF13370">
    <property type="entry name" value="Fer4_13"/>
    <property type="match status" value="1"/>
</dbReference>
<keyword evidence="6 8" id="KW-0411">Iron-sulfur</keyword>
<dbReference type="OrthoDB" id="9803319at2"/>